<dbReference type="EMBL" id="JAPCWZ010000002">
    <property type="protein sequence ID" value="KAK8877700.1"/>
    <property type="molecule type" value="Genomic_DNA"/>
</dbReference>
<comment type="caution">
    <text evidence="1">The sequence shown here is derived from an EMBL/GenBank/DDBJ whole genome shotgun (WGS) entry which is preliminary data.</text>
</comment>
<sequence length="100" mass="11116">MQGQTRRARTKAYVPVIIIEKHACLYGALHVGKSKSGNGIARGWCQAESQCGNGRDARPNQPLRQTVKRPIVSSWVKVQAASGQYIKARRVVRWGVRFGI</sequence>
<reference evidence="1 2" key="1">
    <citation type="journal article" date="2024" name="IMA Fungus">
        <title>Apiospora arundinis, a panoply of carbohydrate-active enzymes and secondary metabolites.</title>
        <authorList>
            <person name="Sorensen T."/>
            <person name="Petersen C."/>
            <person name="Muurmann A.T."/>
            <person name="Christiansen J.V."/>
            <person name="Brundto M.L."/>
            <person name="Overgaard C.K."/>
            <person name="Boysen A.T."/>
            <person name="Wollenberg R.D."/>
            <person name="Larsen T.O."/>
            <person name="Sorensen J.L."/>
            <person name="Nielsen K.L."/>
            <person name="Sondergaard T.E."/>
        </authorList>
    </citation>
    <scope>NUCLEOTIDE SEQUENCE [LARGE SCALE GENOMIC DNA]</scope>
    <source>
        <strain evidence="1 2">AAU 773</strain>
    </source>
</reference>
<evidence type="ECO:0000313" key="1">
    <source>
        <dbReference type="EMBL" id="KAK8877700.1"/>
    </source>
</evidence>
<name>A0ABR2JIQ9_9PEZI</name>
<protein>
    <submittedName>
        <fullName evidence="1">Uncharacterized protein</fullName>
    </submittedName>
</protein>
<gene>
    <name evidence="1" type="ORF">PGQ11_002646</name>
</gene>
<dbReference type="Proteomes" id="UP001390339">
    <property type="component" value="Unassembled WGS sequence"/>
</dbReference>
<organism evidence="1 2">
    <name type="scientific">Apiospora arundinis</name>
    <dbReference type="NCBI Taxonomy" id="335852"/>
    <lineage>
        <taxon>Eukaryota</taxon>
        <taxon>Fungi</taxon>
        <taxon>Dikarya</taxon>
        <taxon>Ascomycota</taxon>
        <taxon>Pezizomycotina</taxon>
        <taxon>Sordariomycetes</taxon>
        <taxon>Xylariomycetidae</taxon>
        <taxon>Amphisphaeriales</taxon>
        <taxon>Apiosporaceae</taxon>
        <taxon>Apiospora</taxon>
    </lineage>
</organism>
<keyword evidence="2" id="KW-1185">Reference proteome</keyword>
<accession>A0ABR2JIQ9</accession>
<evidence type="ECO:0000313" key="2">
    <source>
        <dbReference type="Proteomes" id="UP001390339"/>
    </source>
</evidence>
<proteinExistence type="predicted"/>